<protein>
    <submittedName>
        <fullName evidence="5">Protocatechuate 3,4-dioxygenase, beta subunit</fullName>
    </submittedName>
</protein>
<dbReference type="SUPFAM" id="SSF49482">
    <property type="entry name" value="Aromatic compound dioxygenase"/>
    <property type="match status" value="1"/>
</dbReference>
<evidence type="ECO:0000259" key="4">
    <source>
        <dbReference type="PROSITE" id="PS00083"/>
    </source>
</evidence>
<evidence type="ECO:0000313" key="5">
    <source>
        <dbReference type="EMBL" id="SEO01470.1"/>
    </source>
</evidence>
<dbReference type="InterPro" id="IPR050770">
    <property type="entry name" value="Intradiol_RC_Dioxygenase"/>
</dbReference>
<dbReference type="InterPro" id="IPR015889">
    <property type="entry name" value="Intradiol_dOase_core"/>
</dbReference>
<keyword evidence="3" id="KW-0560">Oxidoreductase</keyword>
<dbReference type="InterPro" id="IPR000627">
    <property type="entry name" value="Intradiol_dOase_C"/>
</dbReference>
<evidence type="ECO:0000256" key="2">
    <source>
        <dbReference type="ARBA" id="ARBA00022964"/>
    </source>
</evidence>
<dbReference type="PROSITE" id="PS00083">
    <property type="entry name" value="INTRADIOL_DIOXYGENAS"/>
    <property type="match status" value="1"/>
</dbReference>
<keyword evidence="2 5" id="KW-0223">Dioxygenase</keyword>
<reference evidence="5 6" key="1">
    <citation type="submission" date="2016-10" db="EMBL/GenBank/DDBJ databases">
        <authorList>
            <person name="de Groot N.N."/>
        </authorList>
    </citation>
    <scope>NUCLEOTIDE SEQUENCE [LARGE SCALE GENOMIC DNA]</scope>
    <source>
        <strain evidence="5 6">Nl18</strain>
    </source>
</reference>
<dbReference type="PANTHER" id="PTHR33711:SF10">
    <property type="entry name" value="INTRADIOL RING-CLEAVAGE DIOXYGENASES DOMAIN-CONTAINING PROTEIN"/>
    <property type="match status" value="1"/>
</dbReference>
<dbReference type="Gene3D" id="2.60.130.10">
    <property type="entry name" value="Aromatic compound dioxygenase"/>
    <property type="match status" value="1"/>
</dbReference>
<dbReference type="InterPro" id="IPR006311">
    <property type="entry name" value="TAT_signal"/>
</dbReference>
<sequence>MRASKGILIQEECRTISRRTILKASAAMFAAGVLPPASAVFAQKILDRTQDQILGPFYPIMSEPDRSGDLTRVPGGSGLAKGQPIIVRGTVRNPDGKPVSGAEVEIWQANAAGRYAHPDDTNPAPLDPNFQGFGAATTGPDGFYQFKTIKPLHYPAGSIGIRPAHIHFDVRGRRDELVTQMYFEGDPYNEKDSFLQSVLNPNALIVKLLSPTAEEPEFMIAVFDIVFRG</sequence>
<accession>A0A1H8L8G1</accession>
<gene>
    <name evidence="5" type="ORF">SAMN05216404_11020</name>
</gene>
<dbReference type="RefSeq" id="WP_074747413.1">
    <property type="nucleotide sequence ID" value="NZ_FOCT01000010.1"/>
</dbReference>
<evidence type="ECO:0000256" key="1">
    <source>
        <dbReference type="ARBA" id="ARBA00007825"/>
    </source>
</evidence>
<dbReference type="InterPro" id="IPR039387">
    <property type="entry name" value="3_4-PCD"/>
</dbReference>
<organism evidence="5 6">
    <name type="scientific">Nitrosospira multiformis</name>
    <dbReference type="NCBI Taxonomy" id="1231"/>
    <lineage>
        <taxon>Bacteria</taxon>
        <taxon>Pseudomonadati</taxon>
        <taxon>Pseudomonadota</taxon>
        <taxon>Betaproteobacteria</taxon>
        <taxon>Nitrosomonadales</taxon>
        <taxon>Nitrosomonadaceae</taxon>
        <taxon>Nitrosospira</taxon>
    </lineage>
</organism>
<dbReference type="CDD" id="cd03459">
    <property type="entry name" value="3_4-PCD"/>
    <property type="match status" value="1"/>
</dbReference>
<dbReference type="Pfam" id="PF00775">
    <property type="entry name" value="Dioxygenase_C"/>
    <property type="match status" value="1"/>
</dbReference>
<feature type="domain" description="Intradiol ring-cleavage dioxygenases" evidence="4">
    <location>
        <begin position="87"/>
        <end position="115"/>
    </location>
</feature>
<comment type="similarity">
    <text evidence="1">Belongs to the intradiol ring-cleavage dioxygenase family.</text>
</comment>
<dbReference type="AlphaFoldDB" id="A0A1H8L8G1"/>
<dbReference type="Proteomes" id="UP000183898">
    <property type="component" value="Unassembled WGS sequence"/>
</dbReference>
<dbReference type="PROSITE" id="PS51318">
    <property type="entry name" value="TAT"/>
    <property type="match status" value="1"/>
</dbReference>
<dbReference type="GO" id="GO:0018578">
    <property type="term" value="F:protocatechuate 3,4-dioxygenase activity"/>
    <property type="evidence" value="ECO:0007669"/>
    <property type="project" value="InterPro"/>
</dbReference>
<name>A0A1H8L8G1_9PROT</name>
<dbReference type="PANTHER" id="PTHR33711">
    <property type="entry name" value="DIOXYGENASE, PUTATIVE (AFU_ORTHOLOGUE AFUA_2G02910)-RELATED"/>
    <property type="match status" value="1"/>
</dbReference>
<proteinExistence type="inferred from homology"/>
<evidence type="ECO:0000313" key="6">
    <source>
        <dbReference type="Proteomes" id="UP000183898"/>
    </source>
</evidence>
<dbReference type="EMBL" id="FOCT01000010">
    <property type="protein sequence ID" value="SEO01470.1"/>
    <property type="molecule type" value="Genomic_DNA"/>
</dbReference>
<dbReference type="GO" id="GO:0008199">
    <property type="term" value="F:ferric iron binding"/>
    <property type="evidence" value="ECO:0007669"/>
    <property type="project" value="InterPro"/>
</dbReference>
<evidence type="ECO:0000256" key="3">
    <source>
        <dbReference type="ARBA" id="ARBA00023002"/>
    </source>
</evidence>